<dbReference type="SUPFAM" id="SSF49785">
    <property type="entry name" value="Galactose-binding domain-like"/>
    <property type="match status" value="1"/>
</dbReference>
<name>A0ABR8JXZ1_9BACT</name>
<dbReference type="Gene3D" id="2.60.120.260">
    <property type="entry name" value="Galactose-binding domain-like"/>
    <property type="match status" value="1"/>
</dbReference>
<evidence type="ECO:0000256" key="1">
    <source>
        <dbReference type="SAM" id="SignalP"/>
    </source>
</evidence>
<evidence type="ECO:0000313" key="3">
    <source>
        <dbReference type="Proteomes" id="UP000606003"/>
    </source>
</evidence>
<keyword evidence="1" id="KW-0732">Signal</keyword>
<reference evidence="2 3" key="1">
    <citation type="submission" date="2020-09" db="EMBL/GenBank/DDBJ databases">
        <authorList>
            <person name="Kim M.K."/>
        </authorList>
    </citation>
    <scope>NUCLEOTIDE SEQUENCE [LARGE SCALE GENOMIC DNA]</scope>
    <source>
        <strain evidence="2 3">BT189</strain>
    </source>
</reference>
<evidence type="ECO:0000313" key="2">
    <source>
        <dbReference type="EMBL" id="MBD2723437.1"/>
    </source>
</evidence>
<accession>A0ABR8JXZ1</accession>
<comment type="caution">
    <text evidence="2">The sequence shown here is derived from an EMBL/GenBank/DDBJ whole genome shotgun (WGS) entry which is preliminary data.</text>
</comment>
<dbReference type="PROSITE" id="PS51257">
    <property type="entry name" value="PROKAR_LIPOPROTEIN"/>
    <property type="match status" value="1"/>
</dbReference>
<feature type="signal peptide" evidence="1">
    <location>
        <begin position="1"/>
        <end position="25"/>
    </location>
</feature>
<dbReference type="Proteomes" id="UP000606003">
    <property type="component" value="Unassembled WGS sequence"/>
</dbReference>
<feature type="chain" id="PRO_5046147404" evidence="1">
    <location>
        <begin position="26"/>
        <end position="183"/>
    </location>
</feature>
<keyword evidence="3" id="KW-1185">Reference proteome</keyword>
<dbReference type="RefSeq" id="WP_190926133.1">
    <property type="nucleotide sequence ID" value="NZ_JACXAC010000005.1"/>
</dbReference>
<dbReference type="EMBL" id="JACXAC010000005">
    <property type="protein sequence ID" value="MBD2723437.1"/>
    <property type="molecule type" value="Genomic_DNA"/>
</dbReference>
<protein>
    <submittedName>
        <fullName evidence="2">Carbohydrate binding domain-containing protein</fullName>
    </submittedName>
</protein>
<gene>
    <name evidence="2" type="ORF">IC234_15005</name>
</gene>
<dbReference type="InterPro" id="IPR008979">
    <property type="entry name" value="Galactose-bd-like_sf"/>
</dbReference>
<organism evidence="2 3">
    <name type="scientific">Hymenobacter armeniacus</name>
    <dbReference type="NCBI Taxonomy" id="2771358"/>
    <lineage>
        <taxon>Bacteria</taxon>
        <taxon>Pseudomonadati</taxon>
        <taxon>Bacteroidota</taxon>
        <taxon>Cytophagia</taxon>
        <taxon>Cytophagales</taxon>
        <taxon>Hymenobacteraceae</taxon>
        <taxon>Hymenobacter</taxon>
    </lineage>
</organism>
<proteinExistence type="predicted"/>
<sequence length="183" mass="19813">MKNLYSLLLGLAGGAWLLASCSSKGDTVTKGTLVTRNDFESVLGWGGNADASITTEQAHSGTHAVKVGPQGEYAYTYIQNMGKMSNAKIKDLTVSAWVWLPNQQASSSLVVAINHSAERGTPVFYKTIVLPTSVKKFKEWQLVTETFALPDSVQATNQLKCYLWGMGTKENVYADDITISVGN</sequence>